<gene>
    <name evidence="3" type="primary">LOC104710754</name>
</gene>
<reference evidence="3" key="2">
    <citation type="submission" date="2025-08" db="UniProtKB">
        <authorList>
            <consortium name="RefSeq"/>
        </authorList>
    </citation>
    <scope>IDENTIFICATION</scope>
    <source>
        <tissue evidence="3">Leaf</tissue>
    </source>
</reference>
<dbReference type="RefSeq" id="XP_019085874.1">
    <property type="nucleotide sequence ID" value="XM_019230329.1"/>
</dbReference>
<accession>A0ABM1QGI6</accession>
<protein>
    <submittedName>
        <fullName evidence="3">Uncharacterized protein At3g43530-like</fullName>
    </submittedName>
</protein>
<reference evidence="2" key="1">
    <citation type="journal article" date="2014" name="Nat. Commun.">
        <title>The emerging biofuel crop Camelina sativa retains a highly undifferentiated hexaploid genome structure.</title>
        <authorList>
            <person name="Kagale S."/>
            <person name="Koh C."/>
            <person name="Nixon J."/>
            <person name="Bollina V."/>
            <person name="Clarke W.E."/>
            <person name="Tuteja R."/>
            <person name="Spillane C."/>
            <person name="Robinson S.J."/>
            <person name="Links M.G."/>
            <person name="Clarke C."/>
            <person name="Higgins E.E."/>
            <person name="Huebert T."/>
            <person name="Sharpe A.G."/>
            <person name="Parkin I.A."/>
        </authorList>
    </citation>
    <scope>NUCLEOTIDE SEQUENCE [LARGE SCALE GENOMIC DNA]</scope>
    <source>
        <strain evidence="2">cv. DH55</strain>
    </source>
</reference>
<feature type="domain" description="DUF287" evidence="1">
    <location>
        <begin position="66"/>
        <end position="116"/>
    </location>
</feature>
<dbReference type="Proteomes" id="UP000694864">
    <property type="component" value="Chromosome 9"/>
</dbReference>
<dbReference type="InterPro" id="IPR005048">
    <property type="entry name" value="DUF287"/>
</dbReference>
<evidence type="ECO:0000313" key="3">
    <source>
        <dbReference type="RefSeq" id="XP_019085874.1"/>
    </source>
</evidence>
<proteinExistence type="predicted"/>
<evidence type="ECO:0000259" key="1">
    <source>
        <dbReference type="Pfam" id="PF03384"/>
    </source>
</evidence>
<name>A0ABM1QGI6_CAMSA</name>
<dbReference type="GeneID" id="104710754"/>
<dbReference type="Pfam" id="PF03384">
    <property type="entry name" value="DUF287"/>
    <property type="match status" value="1"/>
</dbReference>
<sequence length="123" mass="14144">MVCSRFLYSFGVFSKAIPLLGNKFIEEIHEADENCHRMCRRRFKKTGKKGFPLEKINDKPCTTTEIASVIASIDEEIPLLKGIMEEAEEDDTHDVVVASWMRHLRRGLSVSFEEMYTSNVASW</sequence>
<evidence type="ECO:0000313" key="2">
    <source>
        <dbReference type="Proteomes" id="UP000694864"/>
    </source>
</evidence>
<keyword evidence="2" id="KW-1185">Reference proteome</keyword>
<organism evidence="2 3">
    <name type="scientific">Camelina sativa</name>
    <name type="common">False flax</name>
    <name type="synonym">Myagrum sativum</name>
    <dbReference type="NCBI Taxonomy" id="90675"/>
    <lineage>
        <taxon>Eukaryota</taxon>
        <taxon>Viridiplantae</taxon>
        <taxon>Streptophyta</taxon>
        <taxon>Embryophyta</taxon>
        <taxon>Tracheophyta</taxon>
        <taxon>Spermatophyta</taxon>
        <taxon>Magnoliopsida</taxon>
        <taxon>eudicotyledons</taxon>
        <taxon>Gunneridae</taxon>
        <taxon>Pentapetalae</taxon>
        <taxon>rosids</taxon>
        <taxon>malvids</taxon>
        <taxon>Brassicales</taxon>
        <taxon>Brassicaceae</taxon>
        <taxon>Camelineae</taxon>
        <taxon>Camelina</taxon>
    </lineage>
</organism>